<evidence type="ECO:0000313" key="2">
    <source>
        <dbReference type="EMBL" id="GFZ14036.1"/>
    </source>
</evidence>
<dbReference type="EMBL" id="BJWL01000024">
    <property type="protein sequence ID" value="GFZ14036.1"/>
    <property type="molecule type" value="Genomic_DNA"/>
</dbReference>
<keyword evidence="3" id="KW-1185">Reference proteome</keyword>
<accession>A0A7J0GTC5</accession>
<evidence type="ECO:0000313" key="3">
    <source>
        <dbReference type="Proteomes" id="UP000585474"/>
    </source>
</evidence>
<organism evidence="2 3">
    <name type="scientific">Actinidia rufa</name>
    <dbReference type="NCBI Taxonomy" id="165716"/>
    <lineage>
        <taxon>Eukaryota</taxon>
        <taxon>Viridiplantae</taxon>
        <taxon>Streptophyta</taxon>
        <taxon>Embryophyta</taxon>
        <taxon>Tracheophyta</taxon>
        <taxon>Spermatophyta</taxon>
        <taxon>Magnoliopsida</taxon>
        <taxon>eudicotyledons</taxon>
        <taxon>Gunneridae</taxon>
        <taxon>Pentapetalae</taxon>
        <taxon>asterids</taxon>
        <taxon>Ericales</taxon>
        <taxon>Actinidiaceae</taxon>
        <taxon>Actinidia</taxon>
    </lineage>
</organism>
<evidence type="ECO:0000256" key="1">
    <source>
        <dbReference type="SAM" id="MobiDB-lite"/>
    </source>
</evidence>
<dbReference type="AlphaFoldDB" id="A0A7J0GTC5"/>
<sequence length="282" mass="32021">MASSNRGRGSQRGRGRGGKLYSPDSGKFIDAEGFTMVKSKRGGSIGTSSSHSVNQSKATMADIVARDEMTDYIPKELSPHICYIEQEDYNLLEDPLMIRKEYFSPFQAPTLYGKPRGYFETILQLSDCMTITHTRENPKDNTSAIVYSKVIIKKLVKPGSWGFDLTTGKEEVSTFLRKSSLNPFDLLKDQIKSENPNISEYELMKKCMFFFKDQFSSNFCKDDSSMGSGSNKEDTEECILAGESQDPEDDLDENIDDQEYHELASFWHSLREDKRIRPKSKP</sequence>
<proteinExistence type="predicted"/>
<feature type="region of interest" description="Disordered" evidence="1">
    <location>
        <begin position="1"/>
        <end position="25"/>
    </location>
</feature>
<reference evidence="2 3" key="1">
    <citation type="submission" date="2019-07" db="EMBL/GenBank/DDBJ databases">
        <title>De Novo Assembly of kiwifruit Actinidia rufa.</title>
        <authorList>
            <person name="Sugita-Konishi S."/>
            <person name="Sato K."/>
            <person name="Mori E."/>
            <person name="Abe Y."/>
            <person name="Kisaki G."/>
            <person name="Hamano K."/>
            <person name="Suezawa K."/>
            <person name="Otani M."/>
            <person name="Fukuda T."/>
            <person name="Manabe T."/>
            <person name="Gomi K."/>
            <person name="Tabuchi M."/>
            <person name="Akimitsu K."/>
            <person name="Kataoka I."/>
        </authorList>
    </citation>
    <scope>NUCLEOTIDE SEQUENCE [LARGE SCALE GENOMIC DNA]</scope>
    <source>
        <strain evidence="3">cv. Fuchu</strain>
    </source>
</reference>
<dbReference type="OrthoDB" id="1743486at2759"/>
<feature type="compositionally biased region" description="Acidic residues" evidence="1">
    <location>
        <begin position="245"/>
        <end position="255"/>
    </location>
</feature>
<protein>
    <submittedName>
        <fullName evidence="2">Uncharacterized protein</fullName>
    </submittedName>
</protein>
<dbReference type="Proteomes" id="UP000585474">
    <property type="component" value="Unassembled WGS sequence"/>
</dbReference>
<feature type="region of interest" description="Disordered" evidence="1">
    <location>
        <begin position="222"/>
        <end position="255"/>
    </location>
</feature>
<gene>
    <name evidence="2" type="ORF">Acr_24g0002260</name>
</gene>
<name>A0A7J0GTC5_9ERIC</name>
<comment type="caution">
    <text evidence="2">The sequence shown here is derived from an EMBL/GenBank/DDBJ whole genome shotgun (WGS) entry which is preliminary data.</text>
</comment>